<proteinExistence type="predicted"/>
<evidence type="ECO:0000256" key="1">
    <source>
        <dbReference type="ARBA" id="ARBA00023125"/>
    </source>
</evidence>
<protein>
    <submittedName>
        <fullName evidence="4">Helix-turn-helix domain-containing protein</fullName>
    </submittedName>
</protein>
<evidence type="ECO:0000313" key="4">
    <source>
        <dbReference type="EMBL" id="MBC2679064.1"/>
    </source>
</evidence>
<keyword evidence="5" id="KW-1185">Reference proteome</keyword>
<feature type="DNA-binding region" description="OmpR/PhoB-type" evidence="2">
    <location>
        <begin position="132"/>
        <end position="230"/>
    </location>
</feature>
<dbReference type="RefSeq" id="WP_185794496.1">
    <property type="nucleotide sequence ID" value="NZ_JACMYH010000002.1"/>
</dbReference>
<accession>A0A7X1KTT2</accession>
<dbReference type="EMBL" id="JACMYH010000002">
    <property type="protein sequence ID" value="MBC2679064.1"/>
    <property type="molecule type" value="Genomic_DNA"/>
</dbReference>
<keyword evidence="1 2" id="KW-0238">DNA-binding</keyword>
<comment type="caution">
    <text evidence="4">The sequence shown here is derived from an EMBL/GenBank/DDBJ whole genome shotgun (WGS) entry which is preliminary data.</text>
</comment>
<dbReference type="SMART" id="SM00862">
    <property type="entry name" value="Trans_reg_C"/>
    <property type="match status" value="1"/>
</dbReference>
<organism evidence="4 5">
    <name type="scientific">Pseudomonas baltica</name>
    <dbReference type="NCBI Taxonomy" id="2762576"/>
    <lineage>
        <taxon>Bacteria</taxon>
        <taxon>Pseudomonadati</taxon>
        <taxon>Pseudomonadota</taxon>
        <taxon>Gammaproteobacteria</taxon>
        <taxon>Pseudomonadales</taxon>
        <taxon>Pseudomonadaceae</taxon>
        <taxon>Pseudomonas</taxon>
    </lineage>
</organism>
<dbReference type="GO" id="GO:0000160">
    <property type="term" value="P:phosphorelay signal transduction system"/>
    <property type="evidence" value="ECO:0007669"/>
    <property type="project" value="InterPro"/>
</dbReference>
<dbReference type="Pfam" id="PF00486">
    <property type="entry name" value="Trans_reg_C"/>
    <property type="match status" value="1"/>
</dbReference>
<sequence length="241" mass="27364">MDVLAALFHPLEPRLLMLCSDTSRSDSLERCLHHLSLPVEGLQPDLQPTFDYEKSRHKAILVEPARGERQQGVRWVDDIRRGNSWASVLVALTGADAAIRQAYQHAGADHVLRLPGPEQEREAFYLALFQNPDYWNLAPPVLDPVRLCLEDATRRLDLTFVQVQVVLALLYAPHHQLSFDDLAQLLGLNMRTYDVRVVEKFVSRLRSSIRRAFGTHVIQSVRGTGYRLIRGCISPPPIAFR</sequence>
<dbReference type="InterPro" id="IPR001867">
    <property type="entry name" value="OmpR/PhoB-type_DNA-bd"/>
</dbReference>
<dbReference type="Gene3D" id="1.10.10.10">
    <property type="entry name" value="Winged helix-like DNA-binding domain superfamily/Winged helix DNA-binding domain"/>
    <property type="match status" value="1"/>
</dbReference>
<dbReference type="PROSITE" id="PS51755">
    <property type="entry name" value="OMPR_PHOB"/>
    <property type="match status" value="1"/>
</dbReference>
<evidence type="ECO:0000256" key="2">
    <source>
        <dbReference type="PROSITE-ProRule" id="PRU01091"/>
    </source>
</evidence>
<reference evidence="4 5" key="1">
    <citation type="submission" date="2020-08" db="EMBL/GenBank/DDBJ databases">
        <title>Pseudomonas sp. nov.</title>
        <authorList>
            <person name="Gieschler S."/>
            <person name="Fiedler G."/>
            <person name="Brinks E."/>
            <person name="Boehnlein C."/>
            <person name="Franz C.M.A.P."/>
            <person name="Kabisch J."/>
        </authorList>
    </citation>
    <scope>NUCLEOTIDE SEQUENCE [LARGE SCALE GENOMIC DNA]</scope>
    <source>
        <strain evidence="4 5">MBT-2</strain>
    </source>
</reference>
<name>A0A7X1KTT2_9PSED</name>
<feature type="domain" description="OmpR/PhoB-type" evidence="3">
    <location>
        <begin position="132"/>
        <end position="230"/>
    </location>
</feature>
<gene>
    <name evidence="4" type="ORF">H7993_11785</name>
</gene>
<dbReference type="InterPro" id="IPR036388">
    <property type="entry name" value="WH-like_DNA-bd_sf"/>
</dbReference>
<dbReference type="SUPFAM" id="SSF46894">
    <property type="entry name" value="C-terminal effector domain of the bipartite response regulators"/>
    <property type="match status" value="1"/>
</dbReference>
<dbReference type="InterPro" id="IPR016032">
    <property type="entry name" value="Sig_transdc_resp-reg_C-effctor"/>
</dbReference>
<dbReference type="AlphaFoldDB" id="A0A7X1KTT2"/>
<dbReference type="GO" id="GO:0006355">
    <property type="term" value="P:regulation of DNA-templated transcription"/>
    <property type="evidence" value="ECO:0007669"/>
    <property type="project" value="InterPro"/>
</dbReference>
<dbReference type="GO" id="GO:0003677">
    <property type="term" value="F:DNA binding"/>
    <property type="evidence" value="ECO:0007669"/>
    <property type="project" value="UniProtKB-UniRule"/>
</dbReference>
<dbReference type="Proteomes" id="UP000546173">
    <property type="component" value="Unassembled WGS sequence"/>
</dbReference>
<evidence type="ECO:0000313" key="5">
    <source>
        <dbReference type="Proteomes" id="UP000546173"/>
    </source>
</evidence>
<evidence type="ECO:0000259" key="3">
    <source>
        <dbReference type="PROSITE" id="PS51755"/>
    </source>
</evidence>